<dbReference type="InterPro" id="IPR043472">
    <property type="entry name" value="Macro_dom-like"/>
</dbReference>
<reference evidence="3" key="1">
    <citation type="submission" date="2017-02" db="EMBL/GenBank/DDBJ databases">
        <authorList>
            <person name="Varghese N."/>
            <person name="Submissions S."/>
        </authorList>
    </citation>
    <scope>NUCLEOTIDE SEQUENCE [LARGE SCALE GENOMIC DNA]</scope>
    <source>
        <strain evidence="3">DSM 22224</strain>
    </source>
</reference>
<accession>A0A1T4TTF3</accession>
<dbReference type="NCBIfam" id="TIGR02452">
    <property type="entry name" value="TIGR02452 family protein"/>
    <property type="match status" value="1"/>
</dbReference>
<dbReference type="RefSeq" id="WP_078672832.1">
    <property type="nucleotide sequence ID" value="NZ_FUWZ01000006.1"/>
</dbReference>
<dbReference type="Proteomes" id="UP000190367">
    <property type="component" value="Unassembled WGS sequence"/>
</dbReference>
<dbReference type="OrthoDB" id="9806181at2"/>
<dbReference type="PANTHER" id="PTHR35596:SF1">
    <property type="entry name" value="MICROBIAL-TYPE PARG CATALYTIC DOMAIN-CONTAINING PROTEIN"/>
    <property type="match status" value="1"/>
</dbReference>
<protein>
    <submittedName>
        <fullName evidence="2">TIGR02452 family protein</fullName>
    </submittedName>
</protein>
<feature type="domain" description="Microbial-type PARG catalytic" evidence="1">
    <location>
        <begin position="11"/>
        <end position="161"/>
    </location>
</feature>
<dbReference type="InterPro" id="IPR012664">
    <property type="entry name" value="CHP02452"/>
</dbReference>
<dbReference type="PANTHER" id="PTHR35596">
    <property type="entry name" value="DUF2263 DOMAIN-CONTAINING PROTEIN"/>
    <property type="match status" value="1"/>
</dbReference>
<dbReference type="SUPFAM" id="SSF52949">
    <property type="entry name" value="Macro domain-like"/>
    <property type="match status" value="1"/>
</dbReference>
<dbReference type="STRING" id="634771.SAMN04488128_106242"/>
<keyword evidence="3" id="KW-1185">Reference proteome</keyword>
<evidence type="ECO:0000313" key="3">
    <source>
        <dbReference type="Proteomes" id="UP000190367"/>
    </source>
</evidence>
<dbReference type="Pfam" id="PF10021">
    <property type="entry name" value="PARG_cat_microb"/>
    <property type="match status" value="1"/>
</dbReference>
<organism evidence="2 3">
    <name type="scientific">Chitinophaga eiseniae</name>
    <dbReference type="NCBI Taxonomy" id="634771"/>
    <lineage>
        <taxon>Bacteria</taxon>
        <taxon>Pseudomonadati</taxon>
        <taxon>Bacteroidota</taxon>
        <taxon>Chitinophagia</taxon>
        <taxon>Chitinophagales</taxon>
        <taxon>Chitinophagaceae</taxon>
        <taxon>Chitinophaga</taxon>
    </lineage>
</organism>
<evidence type="ECO:0000313" key="2">
    <source>
        <dbReference type="EMBL" id="SKA43717.1"/>
    </source>
</evidence>
<dbReference type="Gene3D" id="3.40.220.10">
    <property type="entry name" value="Leucine Aminopeptidase, subunit E, domain 1"/>
    <property type="match status" value="1"/>
</dbReference>
<name>A0A1T4TTF3_9BACT</name>
<sequence>MKKQTRANTAWETLDILTNGHYVNPRGKTIRIQSALQYAASNTLLYRPEDFETVFRQRDKQSALHEGLIEVTGESTYAAAYRLVVTEKQQNVCCLNFASAKNPGGGFLKGAHAQEEALARASGLYTCLQQQSDMYQINRSYGSCLYTDHMIYSPLVPVFRNDADQLLEDYYTVSVITAPAVNAGAVQDNEPENVSRIKPVMLGRMEKLLSVAAAHGQTTLILGAWGCGVFRNDREDVAGWFATLLNSDTFRHRFSKVVFAVYDTTEKQDTIRTFKNKLTNHELS</sequence>
<dbReference type="EMBL" id="FUWZ01000006">
    <property type="protein sequence ID" value="SKA43717.1"/>
    <property type="molecule type" value="Genomic_DNA"/>
</dbReference>
<dbReference type="InterPro" id="IPR019261">
    <property type="entry name" value="PARG_cat_microbial"/>
</dbReference>
<proteinExistence type="predicted"/>
<dbReference type="PIRSF" id="PIRSF014899">
    <property type="entry name" value="UCP014899"/>
    <property type="match status" value="1"/>
</dbReference>
<gene>
    <name evidence="2" type="ORF">SAMN04488128_106242</name>
</gene>
<evidence type="ECO:0000259" key="1">
    <source>
        <dbReference type="Pfam" id="PF10021"/>
    </source>
</evidence>
<dbReference type="AlphaFoldDB" id="A0A1T4TTF3"/>